<protein>
    <submittedName>
        <fullName evidence="1">Uncharacterized protein</fullName>
    </submittedName>
</protein>
<dbReference type="Proteomes" id="UP001732700">
    <property type="component" value="Chromosome 4A"/>
</dbReference>
<organism evidence="1 2">
    <name type="scientific">Avena sativa</name>
    <name type="common">Oat</name>
    <dbReference type="NCBI Taxonomy" id="4498"/>
    <lineage>
        <taxon>Eukaryota</taxon>
        <taxon>Viridiplantae</taxon>
        <taxon>Streptophyta</taxon>
        <taxon>Embryophyta</taxon>
        <taxon>Tracheophyta</taxon>
        <taxon>Spermatophyta</taxon>
        <taxon>Magnoliopsida</taxon>
        <taxon>Liliopsida</taxon>
        <taxon>Poales</taxon>
        <taxon>Poaceae</taxon>
        <taxon>BOP clade</taxon>
        <taxon>Pooideae</taxon>
        <taxon>Poodae</taxon>
        <taxon>Poeae</taxon>
        <taxon>Poeae Chloroplast Group 1 (Aveneae type)</taxon>
        <taxon>Aveninae</taxon>
        <taxon>Avena</taxon>
    </lineage>
</organism>
<name>A0ACD5WLE0_AVESA</name>
<evidence type="ECO:0000313" key="2">
    <source>
        <dbReference type="Proteomes" id="UP001732700"/>
    </source>
</evidence>
<dbReference type="EnsemblPlants" id="AVESA.00010b.r2.4AG0650320.1">
    <property type="protein sequence ID" value="AVESA.00010b.r2.4AG0650320.1.CDS"/>
    <property type="gene ID" value="AVESA.00010b.r2.4AG0650320"/>
</dbReference>
<keyword evidence="2" id="KW-1185">Reference proteome</keyword>
<reference evidence="1" key="1">
    <citation type="submission" date="2021-05" db="EMBL/GenBank/DDBJ databases">
        <authorList>
            <person name="Scholz U."/>
            <person name="Mascher M."/>
            <person name="Fiebig A."/>
        </authorList>
    </citation>
    <scope>NUCLEOTIDE SEQUENCE [LARGE SCALE GENOMIC DNA]</scope>
</reference>
<proteinExistence type="predicted"/>
<accession>A0ACD5WLE0</accession>
<evidence type="ECO:0000313" key="1">
    <source>
        <dbReference type="EnsemblPlants" id="AVESA.00010b.r2.4AG0650320.1.CDS"/>
    </source>
</evidence>
<reference evidence="1" key="2">
    <citation type="submission" date="2025-09" db="UniProtKB">
        <authorList>
            <consortium name="EnsemblPlants"/>
        </authorList>
    </citation>
    <scope>IDENTIFICATION</scope>
</reference>
<sequence length="319" mass="33527">MSAQATTAGVDTTLTKVFVGGLAWETRKEGVRGYFERFGEILEAVVIMDKGTGRSKGYGFVTFREAEAARRSCLDPYPVIDGRRANCNLASAGAHRSKAQLSPYLQPYLPALGHDVHGGGDMSTTAMKYAAAIYTAAAAAGGAASLVDHGIQQGIPAYNVYGYAPYFSDYSYLPMTYYPAYGGLPGGAQYQVYNGNDDAAAAAGPAMGVTMADPAGFYNPYFQYSPVSPAAAYNMMQYPETMYQYTAVGAPPESSPAALSSLHQFVGAVAFEPSNAGKPAGMAMSLTAPALSAPPTPQYQYKHVSSKPAAAPDQKKPSA</sequence>